<accession>A0A2A4WY57</accession>
<dbReference type="InterPro" id="IPR013154">
    <property type="entry name" value="ADH-like_N"/>
</dbReference>
<dbReference type="SUPFAM" id="SSF51735">
    <property type="entry name" value="NAD(P)-binding Rossmann-fold domains"/>
    <property type="match status" value="1"/>
</dbReference>
<dbReference type="InterPro" id="IPR011032">
    <property type="entry name" value="GroES-like_sf"/>
</dbReference>
<dbReference type="PANTHER" id="PTHR43677:SF1">
    <property type="entry name" value="ACRYLYL-COA REDUCTASE ACUI-RELATED"/>
    <property type="match status" value="1"/>
</dbReference>
<dbReference type="InterPro" id="IPR014188">
    <property type="entry name" value="Acrylyl-CoA_reductase_AcuI"/>
</dbReference>
<dbReference type="EMBL" id="NVUL01000093">
    <property type="protein sequence ID" value="PCI74779.1"/>
    <property type="molecule type" value="Genomic_DNA"/>
</dbReference>
<dbReference type="InterPro" id="IPR051397">
    <property type="entry name" value="Zn-ADH-like_protein"/>
</dbReference>
<proteinExistence type="predicted"/>
<dbReference type="Pfam" id="PF08240">
    <property type="entry name" value="ADH_N"/>
    <property type="match status" value="1"/>
</dbReference>
<dbReference type="Proteomes" id="UP000218767">
    <property type="component" value="Unassembled WGS sequence"/>
</dbReference>
<evidence type="ECO:0000259" key="1">
    <source>
        <dbReference type="SMART" id="SM00829"/>
    </source>
</evidence>
<gene>
    <name evidence="2" type="ORF">COB20_14480</name>
</gene>
<reference evidence="3" key="1">
    <citation type="submission" date="2017-08" db="EMBL/GenBank/DDBJ databases">
        <title>A dynamic microbial community with high functional redundancy inhabits the cold, oxic subseafloor aquifer.</title>
        <authorList>
            <person name="Tully B.J."/>
            <person name="Wheat C.G."/>
            <person name="Glazer B.T."/>
            <person name="Huber J.A."/>
        </authorList>
    </citation>
    <scope>NUCLEOTIDE SEQUENCE [LARGE SCALE GENOMIC DNA]</scope>
</reference>
<dbReference type="Gene3D" id="3.40.50.720">
    <property type="entry name" value="NAD(P)-binding Rossmann-like Domain"/>
    <property type="match status" value="1"/>
</dbReference>
<dbReference type="InterPro" id="IPR036291">
    <property type="entry name" value="NAD(P)-bd_dom_sf"/>
</dbReference>
<sequence>MQQFKALQVSEDSEGKYSAIVVERSVDELPEGDTLIQVNYSSLNFKDAMSFSGNKAVTRQYPHTPGIDAAGTVISSADAGLNVGDEVLVIGYDLGMNTSGGFGQMIRVPSEWVVKLPSGLSQKESMIIGTAGFTAALCVEKLLLNGAEPSQGKVLVTGASGGVGMIAVALLSKLGFAVVASTGKQEAHARLTNLGASEVVDRNVLGEENARPMLKEDWAAAVDVVGGDTLSNVIKSLRYGGSVAACGLVQSPSFSTTVLPFILRGVNLLGVDSVQLPIEIKRRLWNKLGAEWKLDQLEDICTDIGFGELDASLAQVLKGGANGRFVLDLNS</sequence>
<dbReference type="SUPFAM" id="SSF50129">
    <property type="entry name" value="GroES-like"/>
    <property type="match status" value="1"/>
</dbReference>
<name>A0A2A4WY57_9GAMM</name>
<evidence type="ECO:0000313" key="2">
    <source>
        <dbReference type="EMBL" id="PCI74779.1"/>
    </source>
</evidence>
<dbReference type="PANTHER" id="PTHR43677">
    <property type="entry name" value="SHORT-CHAIN DEHYDROGENASE/REDUCTASE"/>
    <property type="match status" value="1"/>
</dbReference>
<dbReference type="GO" id="GO:0043957">
    <property type="term" value="F:acryloyl-CoA reductase (NADPH) activity"/>
    <property type="evidence" value="ECO:0007669"/>
    <property type="project" value="TreeGrafter"/>
</dbReference>
<protein>
    <submittedName>
        <fullName evidence="2">Oxidoreductase</fullName>
    </submittedName>
</protein>
<dbReference type="CDD" id="cd05280">
    <property type="entry name" value="MDR_yhdh_yhfp"/>
    <property type="match status" value="1"/>
</dbReference>
<dbReference type="NCBIfam" id="TIGR02823">
    <property type="entry name" value="oxido_YhdH"/>
    <property type="match status" value="1"/>
</dbReference>
<dbReference type="AlphaFoldDB" id="A0A2A4WY57"/>
<dbReference type="SMART" id="SM00829">
    <property type="entry name" value="PKS_ER"/>
    <property type="match status" value="1"/>
</dbReference>
<dbReference type="InterPro" id="IPR020843">
    <property type="entry name" value="ER"/>
</dbReference>
<dbReference type="InterPro" id="IPR013149">
    <property type="entry name" value="ADH-like_C"/>
</dbReference>
<organism evidence="2 3">
    <name type="scientific">SAR86 cluster bacterium</name>
    <dbReference type="NCBI Taxonomy" id="2030880"/>
    <lineage>
        <taxon>Bacteria</taxon>
        <taxon>Pseudomonadati</taxon>
        <taxon>Pseudomonadota</taxon>
        <taxon>Gammaproteobacteria</taxon>
        <taxon>SAR86 cluster</taxon>
    </lineage>
</organism>
<dbReference type="Gene3D" id="3.90.180.10">
    <property type="entry name" value="Medium-chain alcohol dehydrogenases, catalytic domain"/>
    <property type="match status" value="1"/>
</dbReference>
<feature type="domain" description="Enoyl reductase (ER)" evidence="1">
    <location>
        <begin position="15"/>
        <end position="327"/>
    </location>
</feature>
<evidence type="ECO:0000313" key="3">
    <source>
        <dbReference type="Proteomes" id="UP000218767"/>
    </source>
</evidence>
<comment type="caution">
    <text evidence="2">The sequence shown here is derived from an EMBL/GenBank/DDBJ whole genome shotgun (WGS) entry which is preliminary data.</text>
</comment>
<dbReference type="Pfam" id="PF00107">
    <property type="entry name" value="ADH_zinc_N"/>
    <property type="match status" value="1"/>
</dbReference>